<dbReference type="SUPFAM" id="SSF51735">
    <property type="entry name" value="NAD(P)-binding Rossmann-fold domains"/>
    <property type="match status" value="1"/>
</dbReference>
<protein>
    <submittedName>
        <fullName evidence="3">NAD(P)-dependent dehydrogenase (Short-subunit alcohol dehydrogenase family)</fullName>
    </submittedName>
</protein>
<dbReference type="EMBL" id="JACCBU010000001">
    <property type="protein sequence ID" value="NYE71920.1"/>
    <property type="molecule type" value="Genomic_DNA"/>
</dbReference>
<reference evidence="3 4" key="1">
    <citation type="submission" date="2020-07" db="EMBL/GenBank/DDBJ databases">
        <title>Sequencing the genomes of 1000 actinobacteria strains.</title>
        <authorList>
            <person name="Klenk H.-P."/>
        </authorList>
    </citation>
    <scope>NUCLEOTIDE SEQUENCE [LARGE SCALE GENOMIC DNA]</scope>
    <source>
        <strain evidence="3 4">DSM 22083</strain>
    </source>
</reference>
<evidence type="ECO:0000313" key="4">
    <source>
        <dbReference type="Proteomes" id="UP000569914"/>
    </source>
</evidence>
<evidence type="ECO:0000313" key="3">
    <source>
        <dbReference type="EMBL" id="NYE71920.1"/>
    </source>
</evidence>
<dbReference type="InterPro" id="IPR002347">
    <property type="entry name" value="SDR_fam"/>
</dbReference>
<dbReference type="PANTHER" id="PTHR42760:SF129">
    <property type="entry name" value="OXIDOREDUCTASE"/>
    <property type="match status" value="1"/>
</dbReference>
<dbReference type="RefSeq" id="WP_179752397.1">
    <property type="nucleotide sequence ID" value="NZ_JACCBU010000001.1"/>
</dbReference>
<dbReference type="GO" id="GO:0016616">
    <property type="term" value="F:oxidoreductase activity, acting on the CH-OH group of donors, NAD or NADP as acceptor"/>
    <property type="evidence" value="ECO:0007669"/>
    <property type="project" value="TreeGrafter"/>
</dbReference>
<dbReference type="AlphaFoldDB" id="A0A7Y9I8B0"/>
<evidence type="ECO:0000256" key="1">
    <source>
        <dbReference type="ARBA" id="ARBA00006484"/>
    </source>
</evidence>
<organism evidence="3 4">
    <name type="scientific">Microlunatus parietis</name>
    <dbReference type="NCBI Taxonomy" id="682979"/>
    <lineage>
        <taxon>Bacteria</taxon>
        <taxon>Bacillati</taxon>
        <taxon>Actinomycetota</taxon>
        <taxon>Actinomycetes</taxon>
        <taxon>Propionibacteriales</taxon>
        <taxon>Propionibacteriaceae</taxon>
        <taxon>Microlunatus</taxon>
    </lineage>
</organism>
<evidence type="ECO:0000256" key="2">
    <source>
        <dbReference type="RuleBase" id="RU000363"/>
    </source>
</evidence>
<gene>
    <name evidence="3" type="ORF">BKA15_003249</name>
</gene>
<dbReference type="Pfam" id="PF00106">
    <property type="entry name" value="adh_short"/>
    <property type="match status" value="1"/>
</dbReference>
<keyword evidence="4" id="KW-1185">Reference proteome</keyword>
<dbReference type="Proteomes" id="UP000569914">
    <property type="component" value="Unassembled WGS sequence"/>
</dbReference>
<accession>A0A7Y9I8B0</accession>
<dbReference type="GO" id="GO:0030497">
    <property type="term" value="P:fatty acid elongation"/>
    <property type="evidence" value="ECO:0007669"/>
    <property type="project" value="TreeGrafter"/>
</dbReference>
<comment type="similarity">
    <text evidence="1 2">Belongs to the short-chain dehydrogenases/reductases (SDR) family.</text>
</comment>
<dbReference type="InterPro" id="IPR036291">
    <property type="entry name" value="NAD(P)-bd_dom_sf"/>
</dbReference>
<dbReference type="Gene3D" id="3.40.50.720">
    <property type="entry name" value="NAD(P)-binding Rossmann-like Domain"/>
    <property type="match status" value="1"/>
</dbReference>
<dbReference type="PRINTS" id="PR00080">
    <property type="entry name" value="SDRFAMILY"/>
</dbReference>
<dbReference type="PRINTS" id="PR00081">
    <property type="entry name" value="GDHRDH"/>
</dbReference>
<dbReference type="PANTHER" id="PTHR42760">
    <property type="entry name" value="SHORT-CHAIN DEHYDROGENASES/REDUCTASES FAMILY MEMBER"/>
    <property type="match status" value="1"/>
</dbReference>
<proteinExistence type="inferred from homology"/>
<comment type="caution">
    <text evidence="3">The sequence shown here is derived from an EMBL/GenBank/DDBJ whole genome shotgun (WGS) entry which is preliminary data.</text>
</comment>
<name>A0A7Y9I8B0_9ACTN</name>
<sequence length="230" mass="23664">MDIQGRRAVVTGGAIGTGRAAAIALAERGAEVVVADVDEAGARETVARAGPQRCRFVATDLTDPGQTADLIETSRPEILINNAGGGGHLAPHFPDAPAAEWERLLTLNLIGPMRATQHALAGMRDGGVIVNIASTAGLGLEPHPSPEYSAAKAGLIRFTATLADVAPARVACLVPDWVATERVTAAERATDPPPIPLSAFTAAVVTLIEDDTLAGRVMLLPCGGPPRLLP</sequence>